<evidence type="ECO:0000256" key="1">
    <source>
        <dbReference type="PIRSR" id="PIRSR600246-1"/>
    </source>
</evidence>
<feature type="site" description="Cleavage; by autolysis" evidence="2">
    <location>
        <begin position="185"/>
        <end position="186"/>
    </location>
</feature>
<dbReference type="GO" id="GO:0004298">
    <property type="term" value="F:threonine-type endopeptidase activity"/>
    <property type="evidence" value="ECO:0007669"/>
    <property type="project" value="InterPro"/>
</dbReference>
<feature type="active site" description="Nucleophile" evidence="1">
    <location>
        <position position="186"/>
    </location>
</feature>
<dbReference type="AlphaFoldDB" id="A0AAD5UIU9"/>
<evidence type="ECO:0000313" key="4">
    <source>
        <dbReference type="Proteomes" id="UP001210925"/>
    </source>
</evidence>
<dbReference type="CDD" id="cd04514">
    <property type="entry name" value="Taspase1_like"/>
    <property type="match status" value="1"/>
</dbReference>
<dbReference type="PANTHER" id="PTHR10188:SF8">
    <property type="entry name" value="THREONINE ASPARTASE 1"/>
    <property type="match status" value="1"/>
</dbReference>
<dbReference type="EMBL" id="JADGKB010000043">
    <property type="protein sequence ID" value="KAJ3257038.1"/>
    <property type="molecule type" value="Genomic_DNA"/>
</dbReference>
<dbReference type="GO" id="GO:0051604">
    <property type="term" value="P:protein maturation"/>
    <property type="evidence" value="ECO:0007669"/>
    <property type="project" value="TreeGrafter"/>
</dbReference>
<proteinExistence type="predicted"/>
<dbReference type="Pfam" id="PF01112">
    <property type="entry name" value="Asparaginase_2"/>
    <property type="match status" value="1"/>
</dbReference>
<reference evidence="3" key="1">
    <citation type="submission" date="2020-05" db="EMBL/GenBank/DDBJ databases">
        <title>Phylogenomic resolution of chytrid fungi.</title>
        <authorList>
            <person name="Stajich J.E."/>
            <person name="Amses K."/>
            <person name="Simmons R."/>
            <person name="Seto K."/>
            <person name="Myers J."/>
            <person name="Bonds A."/>
            <person name="Quandt C.A."/>
            <person name="Barry K."/>
            <person name="Liu P."/>
            <person name="Grigoriev I."/>
            <person name="Longcore J.E."/>
            <person name="James T.Y."/>
        </authorList>
    </citation>
    <scope>NUCLEOTIDE SEQUENCE</scope>
    <source>
        <strain evidence="3">PLAUS21</strain>
    </source>
</reference>
<comment type="caution">
    <text evidence="3">The sequence shown here is derived from an EMBL/GenBank/DDBJ whole genome shotgun (WGS) entry which is preliminary data.</text>
</comment>
<dbReference type="SUPFAM" id="SSF56235">
    <property type="entry name" value="N-terminal nucleophile aminohydrolases (Ntn hydrolases)"/>
    <property type="match status" value="1"/>
</dbReference>
<dbReference type="Gene3D" id="3.60.20.30">
    <property type="entry name" value="(Glycosyl)asparaginase"/>
    <property type="match status" value="1"/>
</dbReference>
<gene>
    <name evidence="3" type="ORF">HK103_005022</name>
</gene>
<evidence type="ECO:0000313" key="3">
    <source>
        <dbReference type="EMBL" id="KAJ3257038.1"/>
    </source>
</evidence>
<keyword evidence="4" id="KW-1185">Reference proteome</keyword>
<evidence type="ECO:0000256" key="2">
    <source>
        <dbReference type="PIRSR" id="PIRSR600246-3"/>
    </source>
</evidence>
<dbReference type="InterPro" id="IPR000246">
    <property type="entry name" value="Peptidase_T2"/>
</dbReference>
<dbReference type="Proteomes" id="UP001210925">
    <property type="component" value="Unassembled WGS sequence"/>
</dbReference>
<sequence>MFIAIHAGAGYHSPKNTPKYKKLMSEVCLKSMDYLKKGNSSLDTIKYCIGLLETNELTNAGISGSNLTISGSVECDASLMTADGFASVGAVPMLSEEKIHPSPIGIAHKLYLNLMNGVDVAGRQPPLMLAGREAHQFAESLGLTMITKAEANSLITTGQKKRYEHHMDILKRATKIKTGRDYLQDTVGAIVVDAQGNMVTGVSSGGISLKVPGRIGEAGYPGSGIWIIEEDETTIACTLSGTGEQIMKTFLATSISNILINSVDLPGDLETLLIEKFLKAKVLAKEQIDKNVGALIVRKASDNIECWWGHTTPSFCLAFVNENSKVTFRMSRKNSGRRVCVGGTSM</sequence>
<protein>
    <submittedName>
        <fullName evidence="3">Uncharacterized protein</fullName>
    </submittedName>
</protein>
<dbReference type="PANTHER" id="PTHR10188">
    <property type="entry name" value="L-ASPARAGINASE"/>
    <property type="match status" value="1"/>
</dbReference>
<dbReference type="InterPro" id="IPR029055">
    <property type="entry name" value="Ntn_hydrolases_N"/>
</dbReference>
<name>A0AAD5UIU9_9FUNG</name>
<dbReference type="GO" id="GO:0005737">
    <property type="term" value="C:cytoplasm"/>
    <property type="evidence" value="ECO:0007669"/>
    <property type="project" value="TreeGrafter"/>
</dbReference>
<accession>A0AAD5UIU9</accession>
<dbReference type="InterPro" id="IPR037464">
    <property type="entry name" value="Taspase1"/>
</dbReference>
<organism evidence="3 4">
    <name type="scientific">Boothiomyces macroporosus</name>
    <dbReference type="NCBI Taxonomy" id="261099"/>
    <lineage>
        <taxon>Eukaryota</taxon>
        <taxon>Fungi</taxon>
        <taxon>Fungi incertae sedis</taxon>
        <taxon>Chytridiomycota</taxon>
        <taxon>Chytridiomycota incertae sedis</taxon>
        <taxon>Chytridiomycetes</taxon>
        <taxon>Rhizophydiales</taxon>
        <taxon>Terramycetaceae</taxon>
        <taxon>Boothiomyces</taxon>
    </lineage>
</organism>